<feature type="compositionally biased region" description="Low complexity" evidence="1">
    <location>
        <begin position="24"/>
        <end position="48"/>
    </location>
</feature>
<accession>T1FF49</accession>
<reference evidence="2 4" key="2">
    <citation type="journal article" date="2013" name="Nature">
        <title>Insights into bilaterian evolution from three spiralian genomes.</title>
        <authorList>
            <person name="Simakov O."/>
            <person name="Marletaz F."/>
            <person name="Cho S.J."/>
            <person name="Edsinger-Gonzales E."/>
            <person name="Havlak P."/>
            <person name="Hellsten U."/>
            <person name="Kuo D.H."/>
            <person name="Larsson T."/>
            <person name="Lv J."/>
            <person name="Arendt D."/>
            <person name="Savage R."/>
            <person name="Osoegawa K."/>
            <person name="de Jong P."/>
            <person name="Grimwood J."/>
            <person name="Chapman J.A."/>
            <person name="Shapiro H."/>
            <person name="Aerts A."/>
            <person name="Otillar R.P."/>
            <person name="Terry A.Y."/>
            <person name="Boore J.L."/>
            <person name="Grigoriev I.V."/>
            <person name="Lindberg D.R."/>
            <person name="Seaver E.C."/>
            <person name="Weisblat D.A."/>
            <person name="Putnam N.H."/>
            <person name="Rokhsar D.S."/>
        </authorList>
    </citation>
    <scope>NUCLEOTIDE SEQUENCE</scope>
</reference>
<dbReference type="HOGENOM" id="CLU_2212785_0_0_1"/>
<dbReference type="EMBL" id="AMQM01006988">
    <property type="status" value="NOT_ANNOTATED_CDS"/>
    <property type="molecule type" value="Genomic_DNA"/>
</dbReference>
<dbReference type="Proteomes" id="UP000015101">
    <property type="component" value="Unassembled WGS sequence"/>
</dbReference>
<keyword evidence="4" id="KW-1185">Reference proteome</keyword>
<evidence type="ECO:0000313" key="4">
    <source>
        <dbReference type="Proteomes" id="UP000015101"/>
    </source>
</evidence>
<feature type="region of interest" description="Disordered" evidence="1">
    <location>
        <begin position="24"/>
        <end position="57"/>
    </location>
</feature>
<dbReference type="AlphaFoldDB" id="T1FF49"/>
<dbReference type="EnsemblMetazoa" id="HelroT179771">
    <property type="protein sequence ID" value="HelroP179771"/>
    <property type="gene ID" value="HelroG179771"/>
</dbReference>
<reference evidence="4" key="1">
    <citation type="submission" date="2012-12" db="EMBL/GenBank/DDBJ databases">
        <authorList>
            <person name="Hellsten U."/>
            <person name="Grimwood J."/>
            <person name="Chapman J.A."/>
            <person name="Shapiro H."/>
            <person name="Aerts A."/>
            <person name="Otillar R.P."/>
            <person name="Terry A.Y."/>
            <person name="Boore J.L."/>
            <person name="Simakov O."/>
            <person name="Marletaz F."/>
            <person name="Cho S.-J."/>
            <person name="Edsinger-Gonzales E."/>
            <person name="Havlak P."/>
            <person name="Kuo D.-H."/>
            <person name="Larsson T."/>
            <person name="Lv J."/>
            <person name="Arendt D."/>
            <person name="Savage R."/>
            <person name="Osoegawa K."/>
            <person name="de Jong P."/>
            <person name="Lindberg D.R."/>
            <person name="Seaver E.C."/>
            <person name="Weisblat D.A."/>
            <person name="Putnam N.H."/>
            <person name="Grigoriev I.V."/>
            <person name="Rokhsar D.S."/>
        </authorList>
    </citation>
    <scope>NUCLEOTIDE SEQUENCE</scope>
</reference>
<sequence length="107" mass="12176">MNVTNSHNHNRVDYNNNRVSHNNHINSHNNSHNSHLSNVISSSNNNNRIPRPTAQQSLSLDVIGRRHGGCDGDVIRSSEWTRLTGARSSVSQYYFNRDRSIISRLVQ</sequence>
<protein>
    <submittedName>
        <fullName evidence="2 3">Uncharacterized protein</fullName>
    </submittedName>
</protein>
<gene>
    <name evidence="3" type="primary">20207448</name>
    <name evidence="2" type="ORF">HELRODRAFT_179771</name>
</gene>
<evidence type="ECO:0000313" key="2">
    <source>
        <dbReference type="EMBL" id="ESN95173.1"/>
    </source>
</evidence>
<dbReference type="GeneID" id="20207448"/>
<dbReference type="KEGG" id="hro:HELRODRAFT_179771"/>
<dbReference type="CTD" id="20207448"/>
<reference evidence="3" key="3">
    <citation type="submission" date="2015-06" db="UniProtKB">
        <authorList>
            <consortium name="EnsemblMetazoa"/>
        </authorList>
    </citation>
    <scope>IDENTIFICATION</scope>
</reference>
<organism evidence="3 4">
    <name type="scientific">Helobdella robusta</name>
    <name type="common">Californian leech</name>
    <dbReference type="NCBI Taxonomy" id="6412"/>
    <lineage>
        <taxon>Eukaryota</taxon>
        <taxon>Metazoa</taxon>
        <taxon>Spiralia</taxon>
        <taxon>Lophotrochozoa</taxon>
        <taxon>Annelida</taxon>
        <taxon>Clitellata</taxon>
        <taxon>Hirudinea</taxon>
        <taxon>Rhynchobdellida</taxon>
        <taxon>Glossiphoniidae</taxon>
        <taxon>Helobdella</taxon>
    </lineage>
</organism>
<dbReference type="InParanoid" id="T1FF49"/>
<dbReference type="EMBL" id="KB097542">
    <property type="protein sequence ID" value="ESN95173.1"/>
    <property type="molecule type" value="Genomic_DNA"/>
</dbReference>
<proteinExistence type="predicted"/>
<evidence type="ECO:0000313" key="3">
    <source>
        <dbReference type="EnsemblMetazoa" id="HelroP179771"/>
    </source>
</evidence>
<name>T1FF49_HELRO</name>
<evidence type="ECO:0000256" key="1">
    <source>
        <dbReference type="SAM" id="MobiDB-lite"/>
    </source>
</evidence>
<dbReference type="RefSeq" id="XP_009026816.1">
    <property type="nucleotide sequence ID" value="XM_009028568.1"/>
</dbReference>